<evidence type="ECO:0000313" key="2">
    <source>
        <dbReference type="Proteomes" id="UP000554235"/>
    </source>
</evidence>
<accession>A0A8H4L6P8</accession>
<dbReference type="EMBL" id="JAADYS010001276">
    <property type="protein sequence ID" value="KAF4463912.1"/>
    <property type="molecule type" value="Genomic_DNA"/>
</dbReference>
<reference evidence="1 2" key="1">
    <citation type="submission" date="2020-01" db="EMBL/GenBank/DDBJ databases">
        <title>Identification and distribution of gene clusters putatively required for synthesis of sphingolipid metabolism inhibitors in phylogenetically diverse species of the filamentous fungus Fusarium.</title>
        <authorList>
            <person name="Kim H.-S."/>
            <person name="Busman M."/>
            <person name="Brown D.W."/>
            <person name="Divon H."/>
            <person name="Uhlig S."/>
            <person name="Proctor R.H."/>
        </authorList>
    </citation>
    <scope>NUCLEOTIDE SEQUENCE [LARGE SCALE GENOMIC DNA]</scope>
    <source>
        <strain evidence="1 2">NRRL 20459</strain>
    </source>
</reference>
<dbReference type="Proteomes" id="UP000554235">
    <property type="component" value="Unassembled WGS sequence"/>
</dbReference>
<name>A0A8H4L6P8_9HYPO</name>
<protein>
    <submittedName>
        <fullName evidence="1">Uncharacterized protein</fullName>
    </submittedName>
</protein>
<evidence type="ECO:0000313" key="1">
    <source>
        <dbReference type="EMBL" id="KAF4463912.1"/>
    </source>
</evidence>
<proteinExistence type="predicted"/>
<keyword evidence="2" id="KW-1185">Reference proteome</keyword>
<comment type="caution">
    <text evidence="1">The sequence shown here is derived from an EMBL/GenBank/DDBJ whole genome shotgun (WGS) entry which is preliminary data.</text>
</comment>
<dbReference type="AlphaFoldDB" id="A0A8H4L6P8"/>
<organism evidence="1 2">
    <name type="scientific">Fusarium albosuccineum</name>
    <dbReference type="NCBI Taxonomy" id="1237068"/>
    <lineage>
        <taxon>Eukaryota</taxon>
        <taxon>Fungi</taxon>
        <taxon>Dikarya</taxon>
        <taxon>Ascomycota</taxon>
        <taxon>Pezizomycotina</taxon>
        <taxon>Sordariomycetes</taxon>
        <taxon>Hypocreomycetidae</taxon>
        <taxon>Hypocreales</taxon>
        <taxon>Nectriaceae</taxon>
        <taxon>Fusarium</taxon>
        <taxon>Fusarium decemcellulare species complex</taxon>
    </lineage>
</organism>
<gene>
    <name evidence="1" type="ORF">FALBO_9256</name>
</gene>
<sequence>MPSTMAKWLTHPFPLRSPAVDDHGLTKAGNSQASLASMATLQVSLLATPSPRDVAEQAERPRRPDPCKLSLVRSVCAFIETVHIVVPSAATPDLPRPEKAIRSPILLRATAHVHRVPAPDFPSNWFGVILEPHTI</sequence>